<name>A0A7D4VZE5_9VIRU</name>
<organism evidence="1">
    <name type="scientific">Vesanto virus</name>
    <dbReference type="NCBI Taxonomy" id="1955786"/>
    <lineage>
        <taxon>Viruses</taxon>
        <taxon>Monodnaviria</taxon>
        <taxon>Shotokuvirae</taxon>
        <taxon>Cossaviricota</taxon>
        <taxon>Mouviricetes</taxon>
        <taxon>Polivirales</taxon>
        <taxon>Bidnaviridae</taxon>
    </lineage>
</organism>
<sequence length="442" mass="51437">MGRNKVVQCHICNKQMRSDHLSRHKCTVDNSRTMKTQCTCGKQMRADHLERHRMICTTYQLSAGKHLSSCTTYQLNTGEQQSNFSSSSAGTPSRPSNPKQVFQQVQQYKHLDFEDKLVAPRSMKKMSSTLRNITSAKEERRLVYERTKCLDNPTTGQKRIIWLLEKHINADLNKQSPILILEDKPGQSGKSTLAKSLMHCSESSKEVKGLRLPQQYNFFFVYMRNLNVEQCSSFISYEELLPSDEKRRFILWLDITREFRIPSGKLESIHDGLLDVGSLAKESLHLLQPFFVIVTCNESRQLVRMLSLGRYNLQNINDNDLKYYMERDTDKLAEETTNIVKAPDQLQDTDQKIDCRPTIPAVQYTVKRKIQKNDFRTMQSHHKLKTEEEREDMEHSINVLADKVENSEAPDLVKRTWTRQIERLKSSLKLDAEIKEFRKVSK</sequence>
<reference evidence="1" key="1">
    <citation type="journal article" date="2021" name="Virus">
        <title>The discovery, distribution and diversity of DNA viruses associated with Drosophila melanogaster in Europe.</title>
        <authorList>
            <person name="Wallace M.A."/>
            <person name="Coffman K.A."/>
            <person name="Gilbert C."/>
            <person name="Ravindran S."/>
            <person name="Albery G.F."/>
            <person name="Abbott J."/>
            <person name="Argyridou E."/>
            <person name="Bellosta P."/>
            <person name="Betancourt A.J."/>
            <person name="Colinet H."/>
            <person name="Eric K."/>
            <person name="Glaser-Schmitt A."/>
            <person name="Grath S."/>
            <person name="Jelic M."/>
            <person name="Kankare M."/>
            <person name="Kozeretska I."/>
            <person name="Loeschcke V."/>
            <person name="Montchamp-Moreau C."/>
            <person name="Ometto L."/>
            <person name="Onder B.S."/>
            <person name="Orengo D.J."/>
            <person name="Parsch J."/>
            <person name="Pascual M."/>
            <person name="Patenkovic A."/>
            <person name="Puerma E."/>
            <person name="Ritchie M.G."/>
            <person name="Rota-Stabelli O."/>
            <person name="Schou M.F."/>
            <person name="Serga S.V."/>
            <person name="Stamenkovic-Radak M."/>
            <person name="Tanaskovic M."/>
            <person name="Veselinovic M.S."/>
            <person name="Vieira J."/>
            <person name="Vieira C.P."/>
            <person name="Kapun M."/>
            <person name="Flatt T."/>
            <person name="Gonzalez J."/>
            <person name="Staubach F."/>
            <person name="Obbard D.J."/>
        </authorList>
    </citation>
    <scope>NUCLEOTIDE SEQUENCE</scope>
    <source>
        <strain evidence="1">Vesanto_FR_Got_15_48</strain>
    </source>
</reference>
<proteinExistence type="predicted"/>
<dbReference type="EMBL" id="MT496878">
    <property type="protein sequence ID" value="QKT21529.1"/>
    <property type="molecule type" value="Genomic_DNA"/>
</dbReference>
<accession>A0A7D4VZE5</accession>
<protein>
    <submittedName>
        <fullName evidence="1">Putative NACHT domain protein</fullName>
    </submittedName>
</protein>
<evidence type="ECO:0000313" key="1">
    <source>
        <dbReference type="EMBL" id="QKT21529.1"/>
    </source>
</evidence>